<keyword evidence="2" id="KW-0456">Lyase</keyword>
<dbReference type="InterPro" id="IPR036409">
    <property type="entry name" value="Aldolase_II/adducin_N_sf"/>
</dbReference>
<dbReference type="Proteomes" id="UP000215633">
    <property type="component" value="Unassembled WGS sequence"/>
</dbReference>
<comment type="caution">
    <text evidence="4">The sequence shown here is derived from an EMBL/GenBank/DDBJ whole genome shotgun (WGS) entry which is preliminary data.</text>
</comment>
<dbReference type="SUPFAM" id="SSF53639">
    <property type="entry name" value="AraD/HMP-PK domain-like"/>
    <property type="match status" value="1"/>
</dbReference>
<evidence type="ECO:0000313" key="4">
    <source>
        <dbReference type="EMBL" id="OZI73869.1"/>
    </source>
</evidence>
<dbReference type="RefSeq" id="WP_094807548.1">
    <property type="nucleotide sequence ID" value="NZ_NEVT01000007.1"/>
</dbReference>
<dbReference type="AlphaFoldDB" id="A0A261VIH4"/>
<sequence>MSAAAAIPTAGEQARVRVAARALARAGLAHAYGHCSLRLDAGHFLVCAARPMGLIAPDEPGVVVPVHGELPAGVLGEVRIHQQIYRARPEVGGVARTMPPTVMALSAARVTPAPRHGMGSYFWPAVPLWDDPLLVRSDAQALGVARALGEAAAVVMRGNGAVVAAPTLPQAVVLTWYLEDAARIEWQLRAAGLADGAPRLDEAQARERAVGTGRIYERMWEYLADGDPEYAGAGGTD</sequence>
<dbReference type="Gene3D" id="3.40.225.10">
    <property type="entry name" value="Class II aldolase/adducin N-terminal domain"/>
    <property type="match status" value="1"/>
</dbReference>
<dbReference type="Pfam" id="PF00596">
    <property type="entry name" value="Aldolase_II"/>
    <property type="match status" value="1"/>
</dbReference>
<dbReference type="GO" id="GO:0016832">
    <property type="term" value="F:aldehyde-lyase activity"/>
    <property type="evidence" value="ECO:0007669"/>
    <property type="project" value="TreeGrafter"/>
</dbReference>
<organism evidence="4 5">
    <name type="scientific">Bordetella genomosp. 2</name>
    <dbReference type="NCBI Taxonomy" id="1983456"/>
    <lineage>
        <taxon>Bacteria</taxon>
        <taxon>Pseudomonadati</taxon>
        <taxon>Pseudomonadota</taxon>
        <taxon>Betaproteobacteria</taxon>
        <taxon>Burkholderiales</taxon>
        <taxon>Alcaligenaceae</taxon>
        <taxon>Bordetella</taxon>
    </lineage>
</organism>
<dbReference type="GO" id="GO:0046872">
    <property type="term" value="F:metal ion binding"/>
    <property type="evidence" value="ECO:0007669"/>
    <property type="project" value="UniProtKB-KW"/>
</dbReference>
<keyword evidence="1" id="KW-0479">Metal-binding</keyword>
<evidence type="ECO:0000259" key="3">
    <source>
        <dbReference type="SMART" id="SM01007"/>
    </source>
</evidence>
<reference evidence="5" key="1">
    <citation type="submission" date="2017-05" db="EMBL/GenBank/DDBJ databases">
        <title>Complete and WGS of Bordetella genogroups.</title>
        <authorList>
            <person name="Spilker T."/>
            <person name="Lipuma J."/>
        </authorList>
    </citation>
    <scope>NUCLEOTIDE SEQUENCE [LARGE SCALE GENOMIC DNA]</scope>
    <source>
        <strain evidence="5">AU8256</strain>
    </source>
</reference>
<dbReference type="EMBL" id="NEVT01000007">
    <property type="protein sequence ID" value="OZI73869.1"/>
    <property type="molecule type" value="Genomic_DNA"/>
</dbReference>
<keyword evidence="5" id="KW-1185">Reference proteome</keyword>
<feature type="domain" description="Class II aldolase/adducin N-terminal" evidence="3">
    <location>
        <begin position="14"/>
        <end position="186"/>
    </location>
</feature>
<dbReference type="InterPro" id="IPR001303">
    <property type="entry name" value="Aldolase_II/adducin_N"/>
</dbReference>
<evidence type="ECO:0000313" key="5">
    <source>
        <dbReference type="Proteomes" id="UP000215633"/>
    </source>
</evidence>
<dbReference type="PANTHER" id="PTHR22789:SF0">
    <property type="entry name" value="3-OXO-TETRONATE 4-PHOSPHATE DECARBOXYLASE-RELATED"/>
    <property type="match status" value="1"/>
</dbReference>
<dbReference type="SMART" id="SM01007">
    <property type="entry name" value="Aldolase_II"/>
    <property type="match status" value="1"/>
</dbReference>
<evidence type="ECO:0000256" key="1">
    <source>
        <dbReference type="ARBA" id="ARBA00022723"/>
    </source>
</evidence>
<dbReference type="GO" id="GO:0005829">
    <property type="term" value="C:cytosol"/>
    <property type="evidence" value="ECO:0007669"/>
    <property type="project" value="TreeGrafter"/>
</dbReference>
<dbReference type="InterPro" id="IPR050197">
    <property type="entry name" value="Aldolase_class_II_sugar_metab"/>
</dbReference>
<evidence type="ECO:0000256" key="2">
    <source>
        <dbReference type="ARBA" id="ARBA00023239"/>
    </source>
</evidence>
<protein>
    <submittedName>
        <fullName evidence="4">Class II aldolase</fullName>
    </submittedName>
</protein>
<proteinExistence type="predicted"/>
<name>A0A261VIH4_9BORD</name>
<dbReference type="GO" id="GO:0019323">
    <property type="term" value="P:pentose catabolic process"/>
    <property type="evidence" value="ECO:0007669"/>
    <property type="project" value="TreeGrafter"/>
</dbReference>
<accession>A0A261VIH4</accession>
<dbReference type="PANTHER" id="PTHR22789">
    <property type="entry name" value="FUCULOSE PHOSPHATE ALDOLASE"/>
    <property type="match status" value="1"/>
</dbReference>
<gene>
    <name evidence="4" type="ORF">CAL24_18715</name>
</gene>